<dbReference type="InterPro" id="IPR015943">
    <property type="entry name" value="WD40/YVTN_repeat-like_dom_sf"/>
</dbReference>
<dbReference type="InterPro" id="IPR011123">
    <property type="entry name" value="Y_Y_Y"/>
</dbReference>
<feature type="domain" description="GGDEF" evidence="4">
    <location>
        <begin position="775"/>
        <end position="905"/>
    </location>
</feature>
<dbReference type="GO" id="GO:0052621">
    <property type="term" value="F:diguanylate cyclase activity"/>
    <property type="evidence" value="ECO:0007669"/>
    <property type="project" value="UniProtKB-EC"/>
</dbReference>
<keyword evidence="3" id="KW-0812">Transmembrane</keyword>
<dbReference type="FunFam" id="3.30.70.270:FF:000001">
    <property type="entry name" value="Diguanylate cyclase domain protein"/>
    <property type="match status" value="1"/>
</dbReference>
<dbReference type="Pfam" id="PF07495">
    <property type="entry name" value="Y_Y_Y"/>
    <property type="match status" value="1"/>
</dbReference>
<dbReference type="Gene3D" id="2.130.10.10">
    <property type="entry name" value="YVTN repeat-like/Quinoprotein amine dehydrogenase"/>
    <property type="match status" value="3"/>
</dbReference>
<dbReference type="InterPro" id="IPR013783">
    <property type="entry name" value="Ig-like_fold"/>
</dbReference>
<dbReference type="PROSITE" id="PS50887">
    <property type="entry name" value="GGDEF"/>
    <property type="match status" value="1"/>
</dbReference>
<protein>
    <recommendedName>
        <fullName evidence="2">diguanylate cyclase</fullName>
        <ecNumber evidence="2">2.7.7.65</ecNumber>
    </recommendedName>
</protein>
<evidence type="ECO:0000259" key="4">
    <source>
        <dbReference type="PROSITE" id="PS50887"/>
    </source>
</evidence>
<dbReference type="GO" id="GO:0005886">
    <property type="term" value="C:plasma membrane"/>
    <property type="evidence" value="ECO:0007669"/>
    <property type="project" value="TreeGrafter"/>
</dbReference>
<dbReference type="GO" id="GO:1902201">
    <property type="term" value="P:negative regulation of bacterial-type flagellum-dependent cell motility"/>
    <property type="evidence" value="ECO:0007669"/>
    <property type="project" value="TreeGrafter"/>
</dbReference>
<feature type="transmembrane region" description="Helical" evidence="3">
    <location>
        <begin position="678"/>
        <end position="697"/>
    </location>
</feature>
<gene>
    <name evidence="5" type="ORF">ABB27_07020</name>
</gene>
<dbReference type="SUPFAM" id="SSF55073">
    <property type="entry name" value="Nucleotide cyclase"/>
    <property type="match status" value="1"/>
</dbReference>
<dbReference type="Pfam" id="PF00990">
    <property type="entry name" value="GGDEF"/>
    <property type="match status" value="1"/>
</dbReference>
<dbReference type="Gene3D" id="3.30.70.270">
    <property type="match status" value="1"/>
</dbReference>
<reference evidence="5 6" key="1">
    <citation type="submission" date="2015-05" db="EMBL/GenBank/DDBJ databases">
        <title>Genome sequencing and analysis of members of genus Stenotrophomonas.</title>
        <authorList>
            <person name="Patil P.P."/>
            <person name="Midha S."/>
            <person name="Patil P.B."/>
        </authorList>
    </citation>
    <scope>NUCLEOTIDE SEQUENCE [LARGE SCALE GENOMIC DNA]</scope>
    <source>
        <strain evidence="5 6">DSM 18941</strain>
    </source>
</reference>
<accession>A0A0R0CG21</accession>
<keyword evidence="3" id="KW-1133">Transmembrane helix</keyword>
<name>A0A0R0CG21_9GAMM</name>
<evidence type="ECO:0000313" key="6">
    <source>
        <dbReference type="Proteomes" id="UP000051863"/>
    </source>
</evidence>
<evidence type="ECO:0000256" key="1">
    <source>
        <dbReference type="ARBA" id="ARBA00001946"/>
    </source>
</evidence>
<organism evidence="5 6">
    <name type="scientific">Stenotrophomonas terrae</name>
    <dbReference type="NCBI Taxonomy" id="405446"/>
    <lineage>
        <taxon>Bacteria</taxon>
        <taxon>Pseudomonadati</taxon>
        <taxon>Pseudomonadota</taxon>
        <taxon>Gammaproteobacteria</taxon>
        <taxon>Lysobacterales</taxon>
        <taxon>Lysobacteraceae</taxon>
        <taxon>Stenotrophomonas</taxon>
    </lineage>
</organism>
<comment type="cofactor">
    <cofactor evidence="1">
        <name>Mg(2+)</name>
        <dbReference type="ChEBI" id="CHEBI:18420"/>
    </cofactor>
</comment>
<evidence type="ECO:0000256" key="2">
    <source>
        <dbReference type="ARBA" id="ARBA00012528"/>
    </source>
</evidence>
<evidence type="ECO:0000313" key="5">
    <source>
        <dbReference type="EMBL" id="KRG68703.1"/>
    </source>
</evidence>
<dbReference type="InterPro" id="IPR011110">
    <property type="entry name" value="Reg_prop"/>
</dbReference>
<dbReference type="InterPro" id="IPR029787">
    <property type="entry name" value="Nucleotide_cyclase"/>
</dbReference>
<keyword evidence="3" id="KW-0472">Membrane</keyword>
<dbReference type="SMART" id="SM00267">
    <property type="entry name" value="GGDEF"/>
    <property type="match status" value="1"/>
</dbReference>
<dbReference type="NCBIfam" id="TIGR00254">
    <property type="entry name" value="GGDEF"/>
    <property type="match status" value="1"/>
</dbReference>
<dbReference type="AlphaFoldDB" id="A0A0R0CG21"/>
<dbReference type="EC" id="2.7.7.65" evidence="2"/>
<keyword evidence="6" id="KW-1185">Reference proteome</keyword>
<dbReference type="PANTHER" id="PTHR45138:SF24">
    <property type="entry name" value="DIGUANYLATE CYCLASE DGCC-RELATED"/>
    <property type="match status" value="1"/>
</dbReference>
<dbReference type="GO" id="GO:0043709">
    <property type="term" value="P:cell adhesion involved in single-species biofilm formation"/>
    <property type="evidence" value="ECO:0007669"/>
    <property type="project" value="TreeGrafter"/>
</dbReference>
<evidence type="ECO:0000256" key="3">
    <source>
        <dbReference type="SAM" id="Phobius"/>
    </source>
</evidence>
<dbReference type="InterPro" id="IPR043128">
    <property type="entry name" value="Rev_trsase/Diguanyl_cyclase"/>
</dbReference>
<dbReference type="Gene3D" id="2.60.40.10">
    <property type="entry name" value="Immunoglobulins"/>
    <property type="match status" value="1"/>
</dbReference>
<dbReference type="Pfam" id="PF07494">
    <property type="entry name" value="Reg_prop"/>
    <property type="match status" value="1"/>
</dbReference>
<dbReference type="PANTHER" id="PTHR45138">
    <property type="entry name" value="REGULATORY COMPONENTS OF SENSORY TRANSDUCTION SYSTEM"/>
    <property type="match status" value="1"/>
</dbReference>
<dbReference type="PATRIC" id="fig|405446.3.peg.846"/>
<dbReference type="InterPro" id="IPR050469">
    <property type="entry name" value="Diguanylate_Cyclase"/>
</dbReference>
<dbReference type="Proteomes" id="UP000051863">
    <property type="component" value="Unassembled WGS sequence"/>
</dbReference>
<dbReference type="CDD" id="cd01949">
    <property type="entry name" value="GGDEF"/>
    <property type="match status" value="1"/>
</dbReference>
<dbReference type="SUPFAM" id="SSF63829">
    <property type="entry name" value="Calcium-dependent phosphotriesterase"/>
    <property type="match status" value="2"/>
</dbReference>
<dbReference type="InterPro" id="IPR000160">
    <property type="entry name" value="GGDEF_dom"/>
</dbReference>
<comment type="caution">
    <text evidence="5">The sequence shown here is derived from an EMBL/GenBank/DDBJ whole genome shotgun (WGS) entry which is preliminary data.</text>
</comment>
<sequence>MVRFNGRSFTVFDRQNTPGVELSGVLSILPEADGAVLFGTISDGVYRYHRGRWEALGGADARHLSVTALLRDRSGGLWIGAKEKLLRLLPSGQLLDAGRAAGLPEVPITALRNGADDTLLVATEKGVYQLRQGQLSAWNDTAGWVVRDLLDDGHGGWVVAADDGVHWLRGNGQRQHLLPGERVDAVRLDSNGALWLSLSAGRLVRWSAGSIERIAVPGQVSPALMIDQEGLVWAGSTDGLFRIDEGAARGLTSEDGLGSDYVRALIQSDNGDVWIGHSEGLNRMRGDAISHVRLLPGNGRDASVLALASRDGSVWAGTYNQGVFRLDGSGRVMQQIRLPGTVQPLVRSLLSERDGGLWIGSSEGLFHYQQGQLRHYGLDEGLPGLAVHALYRDPAGVLWIGSNDGVASLDPDGKLQGWSADLDFPARYVFDFLGDDNGDLWMATDHGLLRKRGLDITVFDHRNGLPRDKIFRVIDDGAGHLWLPSNQGVFRLDRRDLIAVAAGARTHLAVQVLDHTDGMPSSQGNGASSPAGWLTHKGELLFPTGGGLAVIDPQRVDGNTRFRKFPVVIESVVVDGDPQPLRSAYGLPAGVERIAVAYSGLGFRAPDKMRYRYRMEGFDTAWVDAGSRIEAVYTNLPPGQYRLRIQAMSLPLDWENTSRGGEAVLNLDVAAPLWQRPWVRWLSGLALLALLLLLLGWRATSYRLRQKRLNNEIAARTQELSEKNRALEQADFERASLLQRLEHQAMHDALTGLPNRRAGDAYLQKALLQAAADGKPLTVALVDVDHFKQINDRYGHDAGDQVLRDIASLLQLRLGKSQFVARHGGEEFLVVMPGLSLQDAVTVLQELRMRLARLRFEEVDAEVSVTVSIGVAALGPGQNTGRTLLAAADRQLYRAKREGRNRVLA</sequence>
<proteinExistence type="predicted"/>
<dbReference type="EMBL" id="LDJJ01000020">
    <property type="protein sequence ID" value="KRG68703.1"/>
    <property type="molecule type" value="Genomic_DNA"/>
</dbReference>